<dbReference type="SUPFAM" id="SSF52374">
    <property type="entry name" value="Nucleotidylyl transferase"/>
    <property type="match status" value="1"/>
</dbReference>
<evidence type="ECO:0000256" key="5">
    <source>
        <dbReference type="ARBA" id="ARBA00022741"/>
    </source>
</evidence>
<dbReference type="InterPro" id="IPR014729">
    <property type="entry name" value="Rossmann-like_a/b/a_fold"/>
</dbReference>
<evidence type="ECO:0000256" key="3">
    <source>
        <dbReference type="ARBA" id="ARBA00022490"/>
    </source>
</evidence>
<comment type="caution">
    <text evidence="11">The sequence shown here is derived from an EMBL/GenBank/DDBJ whole genome shotgun (WGS) entry which is preliminary data.</text>
</comment>
<gene>
    <name evidence="10" type="primary">lysS</name>
    <name evidence="11" type="ORF">A3A74_02600</name>
</gene>
<dbReference type="PANTHER" id="PTHR37940">
    <property type="entry name" value="LYSINE--TRNA LIGASE"/>
    <property type="match status" value="1"/>
</dbReference>
<dbReference type="Pfam" id="PF01921">
    <property type="entry name" value="tRNA-synt_1f"/>
    <property type="match status" value="1"/>
</dbReference>
<evidence type="ECO:0000313" key="12">
    <source>
        <dbReference type="Proteomes" id="UP000179270"/>
    </source>
</evidence>
<evidence type="ECO:0000256" key="4">
    <source>
        <dbReference type="ARBA" id="ARBA00022598"/>
    </source>
</evidence>
<comment type="similarity">
    <text evidence="2 10">Belongs to the class-I aminoacyl-tRNA synthetase family.</text>
</comment>
<evidence type="ECO:0000256" key="2">
    <source>
        <dbReference type="ARBA" id="ARBA00005594"/>
    </source>
</evidence>
<dbReference type="Gene3D" id="3.40.50.620">
    <property type="entry name" value="HUPs"/>
    <property type="match status" value="2"/>
</dbReference>
<evidence type="ECO:0000256" key="7">
    <source>
        <dbReference type="ARBA" id="ARBA00022917"/>
    </source>
</evidence>
<keyword evidence="8 10" id="KW-0030">Aminoacyl-tRNA synthetase</keyword>
<organism evidence="11 12">
    <name type="scientific">Candidatus Roizmanbacteria bacterium RIFCSPLOWO2_01_FULL_35_13</name>
    <dbReference type="NCBI Taxonomy" id="1802055"/>
    <lineage>
        <taxon>Bacteria</taxon>
        <taxon>Candidatus Roizmaniibacteriota</taxon>
    </lineage>
</organism>
<comment type="subcellular location">
    <subcellularLocation>
        <location evidence="1 10">Cytoplasm</location>
    </subcellularLocation>
</comment>
<keyword evidence="4 10" id="KW-0436">Ligase</keyword>
<dbReference type="GO" id="GO:0006430">
    <property type="term" value="P:lysyl-tRNA aminoacylation"/>
    <property type="evidence" value="ECO:0007669"/>
    <property type="project" value="UniProtKB-UniRule"/>
</dbReference>
<dbReference type="GO" id="GO:0000049">
    <property type="term" value="F:tRNA binding"/>
    <property type="evidence" value="ECO:0007669"/>
    <property type="project" value="InterPro"/>
</dbReference>
<sequence length="493" mass="55881">MFWADKLLENRSGRQIVNDSWTPSGIVHMGSLKGPVIHDILFKILKEKKTDVKFIYGFDDADPIDGLPPDLKKTHSKYLGVPISIAPAPNGKGSFGDYFGNKMKKLLDILGIDAEFYKTSILYKEGKFDDAIRHVLNHSQEIRDVYSSIYKKEIAKDWFPLQVICPSCGKLSTTRVTSWDGEEVSFSCEKDLVEWAQGCGENGTLSPLNGASKMPYKVEWAAKWWTFGVTVEGAGKDHASAGGTYDVATQIIEKVFKKEPPLKFGYEFFLIGGKKMSSSKGVGLTGEELLEVLTPQVARFLMIKTRPEQAVEFDPRSPDIIPRLYDDYQIAANSKDDFNRAFMLSQTGGTEKVPELRFWSLAQWIQFPDMDDKIRNEGIQNWAPYAKKWIENYAPDDIKFSIQENIPEQAKGLTQKQKEFLSKKLLPEIDNAKDPDEYQRNIYEWAKEFGLSSAEAFEAIYKSLIGKGYGPKAAWLIFKHKDTAKKRFHEIAA</sequence>
<reference evidence="11 12" key="1">
    <citation type="journal article" date="2016" name="Nat. Commun.">
        <title>Thousands of microbial genomes shed light on interconnected biogeochemical processes in an aquifer system.</title>
        <authorList>
            <person name="Anantharaman K."/>
            <person name="Brown C.T."/>
            <person name="Hug L.A."/>
            <person name="Sharon I."/>
            <person name="Castelle C.J."/>
            <person name="Probst A.J."/>
            <person name="Thomas B.C."/>
            <person name="Singh A."/>
            <person name="Wilkins M.J."/>
            <person name="Karaoz U."/>
            <person name="Brodie E.L."/>
            <person name="Williams K.H."/>
            <person name="Hubbard S.S."/>
            <person name="Banfield J.F."/>
        </authorList>
    </citation>
    <scope>NUCLEOTIDE SEQUENCE [LARGE SCALE GENOMIC DNA]</scope>
</reference>
<feature type="short sequence motif" description="'KMSKS' region" evidence="10">
    <location>
        <begin position="275"/>
        <end position="279"/>
    </location>
</feature>
<evidence type="ECO:0000256" key="9">
    <source>
        <dbReference type="ARBA" id="ARBA00048573"/>
    </source>
</evidence>
<keyword evidence="6 10" id="KW-0067">ATP-binding</keyword>
<evidence type="ECO:0000256" key="10">
    <source>
        <dbReference type="HAMAP-Rule" id="MF_00177"/>
    </source>
</evidence>
<keyword evidence="7 10" id="KW-0648">Protein biosynthesis</keyword>
<dbReference type="STRING" id="1802055.A3A74_02600"/>
<dbReference type="GO" id="GO:0005524">
    <property type="term" value="F:ATP binding"/>
    <property type="evidence" value="ECO:0007669"/>
    <property type="project" value="UniProtKB-UniRule"/>
</dbReference>
<comment type="caution">
    <text evidence="10">Lacks conserved residue(s) required for the propagation of feature annotation.</text>
</comment>
<dbReference type="HAMAP" id="MF_00177">
    <property type="entry name" value="Lys_tRNA_synth_class1"/>
    <property type="match status" value="1"/>
</dbReference>
<dbReference type="Gene3D" id="1.10.10.350">
    <property type="match status" value="1"/>
</dbReference>
<dbReference type="InterPro" id="IPR002904">
    <property type="entry name" value="Lys-tRNA-ligase"/>
</dbReference>
<protein>
    <recommendedName>
        <fullName evidence="10">Lysine--tRNA ligase</fullName>
        <ecNumber evidence="10">6.1.1.6</ecNumber>
    </recommendedName>
    <alternativeName>
        <fullName evidence="10">Lysyl-tRNA synthetase</fullName>
        <shortName evidence="10">LysRS</shortName>
    </alternativeName>
</protein>
<evidence type="ECO:0000256" key="8">
    <source>
        <dbReference type="ARBA" id="ARBA00023146"/>
    </source>
</evidence>
<evidence type="ECO:0000256" key="1">
    <source>
        <dbReference type="ARBA" id="ARBA00004496"/>
    </source>
</evidence>
<dbReference type="NCBIfam" id="TIGR00467">
    <property type="entry name" value="lysS_arch"/>
    <property type="match status" value="1"/>
</dbReference>
<feature type="short sequence motif" description="'HIGH' region" evidence="10">
    <location>
        <begin position="23"/>
        <end position="31"/>
    </location>
</feature>
<dbReference type="InterPro" id="IPR008925">
    <property type="entry name" value="aa_tRNA-synth_I_cd-bd_sf"/>
</dbReference>
<proteinExistence type="inferred from homology"/>
<dbReference type="Proteomes" id="UP000179270">
    <property type="component" value="Unassembled WGS sequence"/>
</dbReference>
<dbReference type="GO" id="GO:0005737">
    <property type="term" value="C:cytoplasm"/>
    <property type="evidence" value="ECO:0007669"/>
    <property type="project" value="UniProtKB-SubCell"/>
</dbReference>
<evidence type="ECO:0000313" key="11">
    <source>
        <dbReference type="EMBL" id="OGK39813.1"/>
    </source>
</evidence>
<comment type="catalytic activity">
    <reaction evidence="9 10">
        <text>tRNA(Lys) + L-lysine + ATP = L-lysyl-tRNA(Lys) + AMP + diphosphate</text>
        <dbReference type="Rhea" id="RHEA:20792"/>
        <dbReference type="Rhea" id="RHEA-COMP:9696"/>
        <dbReference type="Rhea" id="RHEA-COMP:9697"/>
        <dbReference type="ChEBI" id="CHEBI:30616"/>
        <dbReference type="ChEBI" id="CHEBI:32551"/>
        <dbReference type="ChEBI" id="CHEBI:33019"/>
        <dbReference type="ChEBI" id="CHEBI:78442"/>
        <dbReference type="ChEBI" id="CHEBI:78529"/>
        <dbReference type="ChEBI" id="CHEBI:456215"/>
        <dbReference type="EC" id="6.1.1.6"/>
    </reaction>
</comment>
<keyword evidence="5 10" id="KW-0547">Nucleotide-binding</keyword>
<dbReference type="GO" id="GO:0004824">
    <property type="term" value="F:lysine-tRNA ligase activity"/>
    <property type="evidence" value="ECO:0007669"/>
    <property type="project" value="UniProtKB-UniRule"/>
</dbReference>
<evidence type="ECO:0000256" key="6">
    <source>
        <dbReference type="ARBA" id="ARBA00022840"/>
    </source>
</evidence>
<dbReference type="InterPro" id="IPR020751">
    <property type="entry name" value="aa-tRNA-synth_I_codon-bd_sub2"/>
</dbReference>
<dbReference type="EMBL" id="MGAF01000044">
    <property type="protein sequence ID" value="OGK39813.1"/>
    <property type="molecule type" value="Genomic_DNA"/>
</dbReference>
<keyword evidence="3 10" id="KW-0963">Cytoplasm</keyword>
<dbReference type="SUPFAM" id="SSF48163">
    <property type="entry name" value="An anticodon-binding domain of class I aminoacyl-tRNA synthetases"/>
    <property type="match status" value="1"/>
</dbReference>
<dbReference type="InterPro" id="IPR042078">
    <property type="entry name" value="Lys-tRNA-ligase_SC_fold"/>
</dbReference>
<name>A0A1F7I8Y1_9BACT</name>
<dbReference type="AlphaFoldDB" id="A0A1F7I8Y1"/>
<dbReference type="PANTHER" id="PTHR37940:SF1">
    <property type="entry name" value="LYSINE--TRNA LIGASE"/>
    <property type="match status" value="1"/>
</dbReference>
<dbReference type="EC" id="6.1.1.6" evidence="10"/>
<accession>A0A1F7I8Y1</accession>
<dbReference type="Gene3D" id="6.10.20.10">
    <property type="entry name" value="Lysine tRNA ligase, stem contact fold domain"/>
    <property type="match status" value="1"/>
</dbReference>